<protein>
    <submittedName>
        <fullName evidence="2">Uncharacterized protein</fullName>
    </submittedName>
</protein>
<name>A0A6A6IRH9_9PLEO</name>
<accession>A0A6A6IRH9</accession>
<dbReference type="RefSeq" id="XP_033688075.1">
    <property type="nucleotide sequence ID" value="XM_033828071.1"/>
</dbReference>
<keyword evidence="3" id="KW-1185">Reference proteome</keyword>
<proteinExistence type="predicted"/>
<dbReference type="AlphaFoldDB" id="A0A6A6IRH9"/>
<dbReference type="GeneID" id="54581401"/>
<evidence type="ECO:0000313" key="2">
    <source>
        <dbReference type="EMBL" id="KAF2253071.1"/>
    </source>
</evidence>
<feature type="compositionally biased region" description="Polar residues" evidence="1">
    <location>
        <begin position="1"/>
        <end position="12"/>
    </location>
</feature>
<organism evidence="2 3">
    <name type="scientific">Trematosphaeria pertusa</name>
    <dbReference type="NCBI Taxonomy" id="390896"/>
    <lineage>
        <taxon>Eukaryota</taxon>
        <taxon>Fungi</taxon>
        <taxon>Dikarya</taxon>
        <taxon>Ascomycota</taxon>
        <taxon>Pezizomycotina</taxon>
        <taxon>Dothideomycetes</taxon>
        <taxon>Pleosporomycetidae</taxon>
        <taxon>Pleosporales</taxon>
        <taxon>Massarineae</taxon>
        <taxon>Trematosphaeriaceae</taxon>
        <taxon>Trematosphaeria</taxon>
    </lineage>
</organism>
<dbReference type="OrthoDB" id="3761882at2759"/>
<gene>
    <name evidence="2" type="ORF">BU26DRAFT_515451</name>
</gene>
<feature type="region of interest" description="Disordered" evidence="1">
    <location>
        <begin position="1"/>
        <end position="30"/>
    </location>
</feature>
<evidence type="ECO:0000313" key="3">
    <source>
        <dbReference type="Proteomes" id="UP000800094"/>
    </source>
</evidence>
<dbReference type="EMBL" id="ML987191">
    <property type="protein sequence ID" value="KAF2253071.1"/>
    <property type="molecule type" value="Genomic_DNA"/>
</dbReference>
<sequence>MDPSSYIGTQCRLSEEHNNELPDLGSAQSIPGRHINPTKLTALLRIKFGAGTYEVQIVQNSYCIIAPRKLSSSEIAECRRR</sequence>
<dbReference type="Proteomes" id="UP000800094">
    <property type="component" value="Unassembled WGS sequence"/>
</dbReference>
<reference evidence="2" key="1">
    <citation type="journal article" date="2020" name="Stud. Mycol.">
        <title>101 Dothideomycetes genomes: a test case for predicting lifestyles and emergence of pathogens.</title>
        <authorList>
            <person name="Haridas S."/>
            <person name="Albert R."/>
            <person name="Binder M."/>
            <person name="Bloem J."/>
            <person name="Labutti K."/>
            <person name="Salamov A."/>
            <person name="Andreopoulos B."/>
            <person name="Baker S."/>
            <person name="Barry K."/>
            <person name="Bills G."/>
            <person name="Bluhm B."/>
            <person name="Cannon C."/>
            <person name="Castanera R."/>
            <person name="Culley D."/>
            <person name="Daum C."/>
            <person name="Ezra D."/>
            <person name="Gonzalez J."/>
            <person name="Henrissat B."/>
            <person name="Kuo A."/>
            <person name="Liang C."/>
            <person name="Lipzen A."/>
            <person name="Lutzoni F."/>
            <person name="Magnuson J."/>
            <person name="Mondo S."/>
            <person name="Nolan M."/>
            <person name="Ohm R."/>
            <person name="Pangilinan J."/>
            <person name="Park H.-J."/>
            <person name="Ramirez L."/>
            <person name="Alfaro M."/>
            <person name="Sun H."/>
            <person name="Tritt A."/>
            <person name="Yoshinaga Y."/>
            <person name="Zwiers L.-H."/>
            <person name="Turgeon B."/>
            <person name="Goodwin S."/>
            <person name="Spatafora J."/>
            <person name="Crous P."/>
            <person name="Grigoriev I."/>
        </authorList>
    </citation>
    <scope>NUCLEOTIDE SEQUENCE</scope>
    <source>
        <strain evidence="2">CBS 122368</strain>
    </source>
</reference>
<evidence type="ECO:0000256" key="1">
    <source>
        <dbReference type="SAM" id="MobiDB-lite"/>
    </source>
</evidence>